<name>A0A8H4LX98_9HYPO</name>
<accession>A0A8H4LX98</accession>
<reference evidence="2 3" key="1">
    <citation type="journal article" date="2020" name="Genome Biol. Evol.">
        <title>A new high-quality draft genome assembly of the Chinese cordyceps Ophiocordyceps sinensis.</title>
        <authorList>
            <person name="Shu R."/>
            <person name="Zhang J."/>
            <person name="Meng Q."/>
            <person name="Zhang H."/>
            <person name="Zhou G."/>
            <person name="Li M."/>
            <person name="Wu P."/>
            <person name="Zhao Y."/>
            <person name="Chen C."/>
            <person name="Qin Q."/>
        </authorList>
    </citation>
    <scope>NUCLEOTIDE SEQUENCE [LARGE SCALE GENOMIC DNA]</scope>
    <source>
        <strain evidence="2 3">IOZ07</strain>
    </source>
</reference>
<evidence type="ECO:0000313" key="2">
    <source>
        <dbReference type="EMBL" id="KAF4506627.1"/>
    </source>
</evidence>
<comment type="caution">
    <text evidence="2">The sequence shown here is derived from an EMBL/GenBank/DDBJ whole genome shotgun (WGS) entry which is preliminary data.</text>
</comment>
<evidence type="ECO:0000256" key="1">
    <source>
        <dbReference type="SAM" id="MobiDB-lite"/>
    </source>
</evidence>
<protein>
    <submittedName>
        <fullName evidence="2">Uncharacterized protein</fullName>
    </submittedName>
</protein>
<sequence>MVAVQRSFNKVALHLATMLNSMTPAQIRAFMGHTTGGDKGGGGNGGGGGKKGGVGKSGGGGKGRLQCHR</sequence>
<dbReference type="Proteomes" id="UP000557566">
    <property type="component" value="Unassembled WGS sequence"/>
</dbReference>
<dbReference type="EMBL" id="JAAVMX010000007">
    <property type="protein sequence ID" value="KAF4506627.1"/>
    <property type="molecule type" value="Genomic_DNA"/>
</dbReference>
<feature type="compositionally biased region" description="Gly residues" evidence="1">
    <location>
        <begin position="34"/>
        <end position="63"/>
    </location>
</feature>
<dbReference type="AlphaFoldDB" id="A0A8H4LX98"/>
<feature type="region of interest" description="Disordered" evidence="1">
    <location>
        <begin position="31"/>
        <end position="69"/>
    </location>
</feature>
<gene>
    <name evidence="2" type="ORF">G6O67_006693</name>
</gene>
<proteinExistence type="predicted"/>
<evidence type="ECO:0000313" key="3">
    <source>
        <dbReference type="Proteomes" id="UP000557566"/>
    </source>
</evidence>
<keyword evidence="3" id="KW-1185">Reference proteome</keyword>
<organism evidence="2 3">
    <name type="scientific">Ophiocordyceps sinensis</name>
    <dbReference type="NCBI Taxonomy" id="72228"/>
    <lineage>
        <taxon>Eukaryota</taxon>
        <taxon>Fungi</taxon>
        <taxon>Dikarya</taxon>
        <taxon>Ascomycota</taxon>
        <taxon>Pezizomycotina</taxon>
        <taxon>Sordariomycetes</taxon>
        <taxon>Hypocreomycetidae</taxon>
        <taxon>Hypocreales</taxon>
        <taxon>Ophiocordycipitaceae</taxon>
        <taxon>Ophiocordyceps</taxon>
    </lineage>
</organism>